<reference evidence="1 2" key="1">
    <citation type="submission" date="2019-05" db="EMBL/GenBank/DDBJ databases">
        <title>Nesterenkonia sp. GY074 isolated from the Southern Atlantic Ocean.</title>
        <authorList>
            <person name="Zhang G."/>
        </authorList>
    </citation>
    <scope>NUCLEOTIDE SEQUENCE [LARGE SCALE GENOMIC DNA]</scope>
    <source>
        <strain evidence="1 2">GY074</strain>
    </source>
</reference>
<dbReference type="EMBL" id="VAVZ01000009">
    <property type="protein sequence ID" value="TLP98464.1"/>
    <property type="molecule type" value="Genomic_DNA"/>
</dbReference>
<evidence type="ECO:0008006" key="3">
    <source>
        <dbReference type="Google" id="ProtNLM"/>
    </source>
</evidence>
<proteinExistence type="predicted"/>
<gene>
    <name evidence="1" type="ORF">FEF26_04690</name>
</gene>
<evidence type="ECO:0000313" key="2">
    <source>
        <dbReference type="Proteomes" id="UP000310458"/>
    </source>
</evidence>
<name>A0A5R9BCX1_9MICC</name>
<sequence>MAEMFLDKFKALVPRYLDAEWTPGEGYSRSELSELLSDSELPDRTKLPLILEELYLALGQCEEILEAYHFIFDPDELVTEEGYLLFLEDEDERWVWGVDTADLKVPDPLIYRRNNDKHEWTPEGATVSEFLFDLLEFSFEED</sequence>
<protein>
    <recommendedName>
        <fullName evidence="3">Knr4/Smi1-like domain-containing protein</fullName>
    </recommendedName>
</protein>
<comment type="caution">
    <text evidence="1">The sequence shown here is derived from an EMBL/GenBank/DDBJ whole genome shotgun (WGS) entry which is preliminary data.</text>
</comment>
<organism evidence="1 2">
    <name type="scientific">Nesterenkonia salmonea</name>
    <dbReference type="NCBI Taxonomy" id="1804987"/>
    <lineage>
        <taxon>Bacteria</taxon>
        <taxon>Bacillati</taxon>
        <taxon>Actinomycetota</taxon>
        <taxon>Actinomycetes</taxon>
        <taxon>Micrococcales</taxon>
        <taxon>Micrococcaceae</taxon>
        <taxon>Nesterenkonia</taxon>
    </lineage>
</organism>
<keyword evidence="2" id="KW-1185">Reference proteome</keyword>
<dbReference type="OrthoDB" id="4963868at2"/>
<dbReference type="Proteomes" id="UP000310458">
    <property type="component" value="Unassembled WGS sequence"/>
</dbReference>
<evidence type="ECO:0000313" key="1">
    <source>
        <dbReference type="EMBL" id="TLP98464.1"/>
    </source>
</evidence>
<dbReference type="AlphaFoldDB" id="A0A5R9BCX1"/>
<accession>A0A5R9BCX1</accession>